<evidence type="ECO:0000256" key="2">
    <source>
        <dbReference type="SAM" id="Phobius"/>
    </source>
</evidence>
<dbReference type="InterPro" id="IPR004474">
    <property type="entry name" value="LytR_CpsA_psr"/>
</dbReference>
<feature type="domain" description="LytR/CpsA/Psr regulator C-terminal" evidence="4">
    <location>
        <begin position="366"/>
        <end position="456"/>
    </location>
</feature>
<dbReference type="Pfam" id="PF03816">
    <property type="entry name" value="LytR_cpsA_psr"/>
    <property type="match status" value="1"/>
</dbReference>
<dbReference type="InterPro" id="IPR027381">
    <property type="entry name" value="LytR/CpsA/Psr_C"/>
</dbReference>
<keyword evidence="2" id="KW-1133">Transmembrane helix</keyword>
<evidence type="ECO:0000256" key="1">
    <source>
        <dbReference type="ARBA" id="ARBA00006068"/>
    </source>
</evidence>
<feature type="domain" description="Cell envelope-related transcriptional attenuator" evidence="3">
    <location>
        <begin position="112"/>
        <end position="259"/>
    </location>
</feature>
<sequence>MEKKHRRNECNVNIPNDVNFPPKSLQLNRSVKIAFSLITIAAVSVLSGAAIAKILASKPLSHTSLAHSTDAITGIIPAKLDRPVNILVLGTDNSGSANPNNMINREAALAGNTDTMLLVRLLPNTHEVNVLSIPRDTLVNLKGIGIDKINDANVQGGTALAAESVSQLLNNIQIDRYVRLDTQGFIQLVDALGGIEVNVPKQMDYVDRSQKLQIHFSSGKQKLNGQHLQEYVRFRHDELGDIGRVQRQQSALKAIFATLIQPENIGKAPKILEVAQKNVDTDLSIGEMLAIYNLLTEVKRQSIHMFMLPGRFSRTAEYPLSYWIEDADATGAILSKFFDVATLDSAAASNADRKSNLEGLVSNRSQIRIAVVTNSQQLAIANRMISQLQNLGFHGTYLSDRDINMSTEDLLTTQVIAEQGNPEIAQVVQHELGIGQVQVSATGDITSDVTIVIGKDAAN</sequence>
<dbReference type="Gene3D" id="3.40.630.190">
    <property type="entry name" value="LCP protein"/>
    <property type="match status" value="1"/>
</dbReference>
<keyword evidence="2" id="KW-0472">Membrane</keyword>
<accession>A0A2W4WJA7</accession>
<reference evidence="5 6" key="1">
    <citation type="submission" date="2018-04" db="EMBL/GenBank/DDBJ databases">
        <authorList>
            <person name="Go L.Y."/>
            <person name="Mitchell J.A."/>
        </authorList>
    </citation>
    <scope>NUCLEOTIDE SEQUENCE [LARGE SCALE GENOMIC DNA]</scope>
    <source>
        <strain evidence="5">ULC066bin1</strain>
    </source>
</reference>
<dbReference type="PANTHER" id="PTHR33392">
    <property type="entry name" value="POLYISOPRENYL-TEICHOIC ACID--PEPTIDOGLYCAN TEICHOIC ACID TRANSFERASE TAGU"/>
    <property type="match status" value="1"/>
</dbReference>
<feature type="transmembrane region" description="Helical" evidence="2">
    <location>
        <begin position="33"/>
        <end position="56"/>
    </location>
</feature>
<dbReference type="Proteomes" id="UP000249467">
    <property type="component" value="Unassembled WGS sequence"/>
</dbReference>
<comment type="caution">
    <text evidence="5">The sequence shown here is derived from an EMBL/GenBank/DDBJ whole genome shotgun (WGS) entry which is preliminary data.</text>
</comment>
<dbReference type="NCBIfam" id="TIGR00350">
    <property type="entry name" value="lytR_cpsA_psr"/>
    <property type="match status" value="1"/>
</dbReference>
<reference evidence="5 6" key="2">
    <citation type="submission" date="2018-06" db="EMBL/GenBank/DDBJ databases">
        <title>Metagenomic assembly of (sub)arctic Cyanobacteria and their associated microbiome from non-axenic cultures.</title>
        <authorList>
            <person name="Baurain D."/>
        </authorList>
    </citation>
    <scope>NUCLEOTIDE SEQUENCE [LARGE SCALE GENOMIC DNA]</scope>
    <source>
        <strain evidence="5">ULC066bin1</strain>
    </source>
</reference>
<dbReference type="InterPro" id="IPR050922">
    <property type="entry name" value="LytR/CpsA/Psr_CW_biosynth"/>
</dbReference>
<dbReference type="Pfam" id="PF13399">
    <property type="entry name" value="LytR_C"/>
    <property type="match status" value="1"/>
</dbReference>
<dbReference type="PANTHER" id="PTHR33392:SF6">
    <property type="entry name" value="POLYISOPRENYL-TEICHOIC ACID--PEPTIDOGLYCAN TEICHOIC ACID TRANSFERASE TAGU"/>
    <property type="match status" value="1"/>
</dbReference>
<organism evidence="5 6">
    <name type="scientific">Pseudanabaena frigida</name>
    <dbReference type="NCBI Taxonomy" id="945775"/>
    <lineage>
        <taxon>Bacteria</taxon>
        <taxon>Bacillati</taxon>
        <taxon>Cyanobacteriota</taxon>
        <taxon>Cyanophyceae</taxon>
        <taxon>Pseudanabaenales</taxon>
        <taxon>Pseudanabaenaceae</taxon>
        <taxon>Pseudanabaena</taxon>
    </lineage>
</organism>
<proteinExistence type="inferred from homology"/>
<gene>
    <name evidence="5" type="ORF">DCF19_02000</name>
</gene>
<evidence type="ECO:0000313" key="5">
    <source>
        <dbReference type="EMBL" id="PZO44542.1"/>
    </source>
</evidence>
<keyword evidence="2" id="KW-0812">Transmembrane</keyword>
<dbReference type="EMBL" id="QBML01000002">
    <property type="protein sequence ID" value="PZO44542.1"/>
    <property type="molecule type" value="Genomic_DNA"/>
</dbReference>
<dbReference type="AlphaFoldDB" id="A0A2W4WJA7"/>
<evidence type="ECO:0000259" key="4">
    <source>
        <dbReference type="Pfam" id="PF13399"/>
    </source>
</evidence>
<name>A0A2W4WJA7_9CYAN</name>
<comment type="similarity">
    <text evidence="1">Belongs to the LytR/CpsA/Psr (LCP) family.</text>
</comment>
<evidence type="ECO:0000259" key="3">
    <source>
        <dbReference type="Pfam" id="PF03816"/>
    </source>
</evidence>
<evidence type="ECO:0000313" key="6">
    <source>
        <dbReference type="Proteomes" id="UP000249467"/>
    </source>
</evidence>
<protein>
    <submittedName>
        <fullName evidence="5">LytR family transcriptional regulator</fullName>
    </submittedName>
</protein>